<evidence type="ECO:0000256" key="5">
    <source>
        <dbReference type="ARBA" id="ARBA00023284"/>
    </source>
</evidence>
<dbReference type="Pfam" id="PF13462">
    <property type="entry name" value="Thioredoxin_4"/>
    <property type="match status" value="1"/>
</dbReference>
<dbReference type="EMBL" id="MEWX01000003">
    <property type="protein sequence ID" value="OGC81158.1"/>
    <property type="molecule type" value="Genomic_DNA"/>
</dbReference>
<organism evidence="8 9">
    <name type="scientific">Candidatus Adlerbacteria bacterium RIFCSPLOWO2_01_FULL_51_16</name>
    <dbReference type="NCBI Taxonomy" id="1797243"/>
    <lineage>
        <taxon>Bacteria</taxon>
        <taxon>Candidatus Adleribacteriota</taxon>
    </lineage>
</organism>
<dbReference type="Gene3D" id="3.40.30.10">
    <property type="entry name" value="Glutaredoxin"/>
    <property type="match status" value="1"/>
</dbReference>
<dbReference type="SUPFAM" id="SSF52833">
    <property type="entry name" value="Thioredoxin-like"/>
    <property type="match status" value="1"/>
</dbReference>
<dbReference type="PANTHER" id="PTHR13887:SF14">
    <property type="entry name" value="DISULFIDE BOND FORMATION PROTEIN D"/>
    <property type="match status" value="1"/>
</dbReference>
<dbReference type="Proteomes" id="UP000176185">
    <property type="component" value="Unassembled WGS sequence"/>
</dbReference>
<reference evidence="8 9" key="1">
    <citation type="journal article" date="2016" name="Nat. Commun.">
        <title>Thousands of microbial genomes shed light on interconnected biogeochemical processes in an aquifer system.</title>
        <authorList>
            <person name="Anantharaman K."/>
            <person name="Brown C.T."/>
            <person name="Hug L.A."/>
            <person name="Sharon I."/>
            <person name="Castelle C.J."/>
            <person name="Probst A.J."/>
            <person name="Thomas B.C."/>
            <person name="Singh A."/>
            <person name="Wilkins M.J."/>
            <person name="Karaoz U."/>
            <person name="Brodie E.L."/>
            <person name="Williams K.H."/>
            <person name="Hubbard S.S."/>
            <person name="Banfield J.F."/>
        </authorList>
    </citation>
    <scope>NUCLEOTIDE SEQUENCE [LARGE SCALE GENOMIC DNA]</scope>
</reference>
<dbReference type="GO" id="GO:0016491">
    <property type="term" value="F:oxidoreductase activity"/>
    <property type="evidence" value="ECO:0007669"/>
    <property type="project" value="UniProtKB-KW"/>
</dbReference>
<evidence type="ECO:0000259" key="7">
    <source>
        <dbReference type="PROSITE" id="PS51352"/>
    </source>
</evidence>
<evidence type="ECO:0000256" key="4">
    <source>
        <dbReference type="ARBA" id="ARBA00023157"/>
    </source>
</evidence>
<protein>
    <recommendedName>
        <fullName evidence="7">Thioredoxin domain-containing protein</fullName>
    </recommendedName>
</protein>
<dbReference type="InterPro" id="IPR036249">
    <property type="entry name" value="Thioredoxin-like_sf"/>
</dbReference>
<gene>
    <name evidence="8" type="ORF">A2943_00700</name>
</gene>
<dbReference type="AlphaFoldDB" id="A0A1F4XHR9"/>
<dbReference type="PANTHER" id="PTHR13887">
    <property type="entry name" value="GLUTATHIONE S-TRANSFERASE KAPPA"/>
    <property type="match status" value="1"/>
</dbReference>
<comment type="caution">
    <text evidence="8">The sequence shown here is derived from an EMBL/GenBank/DDBJ whole genome shotgun (WGS) entry which is preliminary data.</text>
</comment>
<keyword evidence="4" id="KW-1015">Disulfide bond</keyword>
<feature type="domain" description="Thioredoxin" evidence="7">
    <location>
        <begin position="17"/>
        <end position="228"/>
    </location>
</feature>
<evidence type="ECO:0000256" key="6">
    <source>
        <dbReference type="SAM" id="Phobius"/>
    </source>
</evidence>
<keyword evidence="5" id="KW-0676">Redox-active center</keyword>
<keyword evidence="2" id="KW-0732">Signal</keyword>
<dbReference type="PROSITE" id="PS51352">
    <property type="entry name" value="THIOREDOXIN_2"/>
    <property type="match status" value="1"/>
</dbReference>
<dbReference type="STRING" id="1797243.A2943_00700"/>
<accession>A0A1F4XHR9</accession>
<dbReference type="InterPro" id="IPR013766">
    <property type="entry name" value="Thioredoxin_domain"/>
</dbReference>
<evidence type="ECO:0000313" key="8">
    <source>
        <dbReference type="EMBL" id="OGC81158.1"/>
    </source>
</evidence>
<evidence type="ECO:0000256" key="2">
    <source>
        <dbReference type="ARBA" id="ARBA00022729"/>
    </source>
</evidence>
<feature type="transmembrane region" description="Helical" evidence="6">
    <location>
        <begin position="12"/>
        <end position="32"/>
    </location>
</feature>
<dbReference type="InterPro" id="IPR012336">
    <property type="entry name" value="Thioredoxin-like_fold"/>
</dbReference>
<evidence type="ECO:0000256" key="1">
    <source>
        <dbReference type="ARBA" id="ARBA00005791"/>
    </source>
</evidence>
<comment type="similarity">
    <text evidence="1">Belongs to the thioredoxin family. DsbA subfamily.</text>
</comment>
<keyword evidence="6" id="KW-0812">Transmembrane</keyword>
<sequence>MPELKKLDISPSIAIILAGGLIAGAIFFTSYYPSGQITAPVDAAGKVAAVSIRAPGATDHQYGSLTAPVVMVEYSDFQCPYCALIHATLKRIVDESNGEIAWVYRHFPLDSIHSQATPAALASECIAEQLGEKGFWEFAEKIFANQKSMSAAYYTQVAGELGANTTTFNACVASQKHASKIDTDAQEAFDNGGNGTPFTVVVSGGKQVPFSGALPYAQIMAVIKNVQGRQ</sequence>
<evidence type="ECO:0000313" key="9">
    <source>
        <dbReference type="Proteomes" id="UP000176185"/>
    </source>
</evidence>
<evidence type="ECO:0000256" key="3">
    <source>
        <dbReference type="ARBA" id="ARBA00023002"/>
    </source>
</evidence>
<keyword evidence="3" id="KW-0560">Oxidoreductase</keyword>
<name>A0A1F4XHR9_9BACT</name>
<proteinExistence type="inferred from homology"/>
<keyword evidence="6" id="KW-1133">Transmembrane helix</keyword>
<keyword evidence="6" id="KW-0472">Membrane</keyword>